<feature type="transmembrane region" description="Helical" evidence="1">
    <location>
        <begin position="12"/>
        <end position="30"/>
    </location>
</feature>
<proteinExistence type="predicted"/>
<organism evidence="2 3">
    <name type="scientific">Chryseobacterium taiwanense</name>
    <dbReference type="NCBI Taxonomy" id="363331"/>
    <lineage>
        <taxon>Bacteria</taxon>
        <taxon>Pseudomonadati</taxon>
        <taxon>Bacteroidota</taxon>
        <taxon>Flavobacteriia</taxon>
        <taxon>Flavobacteriales</taxon>
        <taxon>Weeksellaceae</taxon>
        <taxon>Chryseobacterium group</taxon>
        <taxon>Chryseobacterium</taxon>
    </lineage>
</organism>
<dbReference type="OrthoDB" id="1274611at2"/>
<keyword evidence="1" id="KW-1133">Transmembrane helix</keyword>
<keyword evidence="1" id="KW-0812">Transmembrane</keyword>
<dbReference type="RefSeq" id="WP_039364462.1">
    <property type="nucleotide sequence ID" value="NZ_JWTA01000001.1"/>
</dbReference>
<sequence length="97" mass="10788">MKNESIIYFAKSVFGLFLALGNICLFGYLLSKNDDFAIGGFFLLVFGTVINLLLIIALVIYGAIKKDQFEYCMKAIFILLINIPIAIIYAVIGINLN</sequence>
<dbReference type="STRING" id="363331.RM51_01790"/>
<protein>
    <recommendedName>
        <fullName evidence="4">Branched-chain amino acid:cation transporter, LIVCS family</fullName>
    </recommendedName>
</protein>
<name>A0A0B4D8X0_9FLAO</name>
<keyword evidence="3" id="KW-1185">Reference proteome</keyword>
<evidence type="ECO:0008006" key="4">
    <source>
        <dbReference type="Google" id="ProtNLM"/>
    </source>
</evidence>
<dbReference type="EMBL" id="JWTA01000001">
    <property type="protein sequence ID" value="KIC65207.1"/>
    <property type="molecule type" value="Genomic_DNA"/>
</dbReference>
<comment type="caution">
    <text evidence="2">The sequence shown here is derived from an EMBL/GenBank/DDBJ whole genome shotgun (WGS) entry which is preliminary data.</text>
</comment>
<dbReference type="Proteomes" id="UP000031167">
    <property type="component" value="Unassembled WGS sequence"/>
</dbReference>
<keyword evidence="1" id="KW-0472">Membrane</keyword>
<dbReference type="AlphaFoldDB" id="A0A0B4D8X0"/>
<evidence type="ECO:0000256" key="1">
    <source>
        <dbReference type="SAM" id="Phobius"/>
    </source>
</evidence>
<evidence type="ECO:0000313" key="3">
    <source>
        <dbReference type="Proteomes" id="UP000031167"/>
    </source>
</evidence>
<accession>A0A0B4D8X0</accession>
<feature type="transmembrane region" description="Helical" evidence="1">
    <location>
        <begin position="36"/>
        <end position="64"/>
    </location>
</feature>
<reference evidence="2 3" key="1">
    <citation type="submission" date="2014-12" db="EMBL/GenBank/DDBJ databases">
        <title>Genome sequencing of Chryseobacterium taiwanense TPW19.</title>
        <authorList>
            <person name="Tan P.W."/>
            <person name="Chan K.-G."/>
        </authorList>
    </citation>
    <scope>NUCLEOTIDE SEQUENCE [LARGE SCALE GENOMIC DNA]</scope>
    <source>
        <strain evidence="2 3">TPW19</strain>
    </source>
</reference>
<feature type="transmembrane region" description="Helical" evidence="1">
    <location>
        <begin position="76"/>
        <end position="96"/>
    </location>
</feature>
<evidence type="ECO:0000313" key="2">
    <source>
        <dbReference type="EMBL" id="KIC65207.1"/>
    </source>
</evidence>
<gene>
    <name evidence="2" type="ORF">RM51_01790</name>
</gene>